<feature type="region of interest" description="Disordered" evidence="1">
    <location>
        <begin position="204"/>
        <end position="226"/>
    </location>
</feature>
<dbReference type="Proteomes" id="UP000179153">
    <property type="component" value="Unassembled WGS sequence"/>
</dbReference>
<dbReference type="EMBL" id="MHOI01000031">
    <property type="protein sequence ID" value="OGZ61046.1"/>
    <property type="molecule type" value="Genomic_DNA"/>
</dbReference>
<feature type="compositionally biased region" description="Basic residues" evidence="1">
    <location>
        <begin position="208"/>
        <end position="226"/>
    </location>
</feature>
<gene>
    <name evidence="2" type="ORF">A2932_01020</name>
</gene>
<dbReference type="AlphaFoldDB" id="A0A1G2HEY7"/>
<organism evidence="2 3">
    <name type="scientific">Candidatus Spechtbacteria bacterium RIFCSPLOWO2_01_FULL_46_10</name>
    <dbReference type="NCBI Taxonomy" id="1802163"/>
    <lineage>
        <taxon>Bacteria</taxon>
        <taxon>Candidatus Spechtiibacteriota</taxon>
    </lineage>
</organism>
<accession>A0A1G2HEY7</accession>
<protein>
    <submittedName>
        <fullName evidence="2">Uncharacterized protein</fullName>
    </submittedName>
</protein>
<dbReference type="STRING" id="1802163.A2932_01020"/>
<proteinExistence type="predicted"/>
<evidence type="ECO:0000256" key="1">
    <source>
        <dbReference type="SAM" id="MobiDB-lite"/>
    </source>
</evidence>
<evidence type="ECO:0000313" key="3">
    <source>
        <dbReference type="Proteomes" id="UP000179153"/>
    </source>
</evidence>
<evidence type="ECO:0000313" key="2">
    <source>
        <dbReference type="EMBL" id="OGZ61046.1"/>
    </source>
</evidence>
<comment type="caution">
    <text evidence="2">The sequence shown here is derived from an EMBL/GenBank/DDBJ whole genome shotgun (WGS) entry which is preliminary data.</text>
</comment>
<reference evidence="2 3" key="1">
    <citation type="journal article" date="2016" name="Nat. Commun.">
        <title>Thousands of microbial genomes shed light on interconnected biogeochemical processes in an aquifer system.</title>
        <authorList>
            <person name="Anantharaman K."/>
            <person name="Brown C.T."/>
            <person name="Hug L.A."/>
            <person name="Sharon I."/>
            <person name="Castelle C.J."/>
            <person name="Probst A.J."/>
            <person name="Thomas B.C."/>
            <person name="Singh A."/>
            <person name="Wilkins M.J."/>
            <person name="Karaoz U."/>
            <person name="Brodie E.L."/>
            <person name="Williams K.H."/>
            <person name="Hubbard S.S."/>
            <person name="Banfield J.F."/>
        </authorList>
    </citation>
    <scope>NUCLEOTIDE SEQUENCE [LARGE SCALE GENOMIC DNA]</scope>
</reference>
<sequence length="226" mass="26163">MSHLLLCEDDDTAVAAIQNQIEQGTRIISISAPKSRSFLAWAASGLSGTLLLIESLMQFAASRFYRKAPTQKWFGSWANENVYERLALRPLLKQLKHAKEGDAIYFGEIQSWLSVNVLDRWRGLLLYKLIDEHLLEGDFYLFARVSPSDLSSLPSEIRKIHRFGRSFSAEQLIKNKIELTTTRQARMKILEALQKEAELKIQQGKGTRFNRRERRARYRAAHKERR</sequence>
<name>A0A1G2HEY7_9BACT</name>